<dbReference type="RefSeq" id="WP_379721132.1">
    <property type="nucleotide sequence ID" value="NZ_JBHRYJ010000001.1"/>
</dbReference>
<dbReference type="Gene3D" id="3.30.2010.10">
    <property type="entry name" value="Metalloproteases ('zincins'), catalytic domain"/>
    <property type="match status" value="1"/>
</dbReference>
<evidence type="ECO:0000313" key="3">
    <source>
        <dbReference type="Proteomes" id="UP001595711"/>
    </source>
</evidence>
<organism evidence="2 3">
    <name type="scientific">Ferrovibrio xuzhouensis</name>
    <dbReference type="NCBI Taxonomy" id="1576914"/>
    <lineage>
        <taxon>Bacteria</taxon>
        <taxon>Pseudomonadati</taxon>
        <taxon>Pseudomonadota</taxon>
        <taxon>Alphaproteobacteria</taxon>
        <taxon>Rhodospirillales</taxon>
        <taxon>Rhodospirillaceae</taxon>
        <taxon>Ferrovibrio</taxon>
    </lineage>
</organism>
<dbReference type="Proteomes" id="UP001595711">
    <property type="component" value="Unassembled WGS sequence"/>
</dbReference>
<evidence type="ECO:0000313" key="2">
    <source>
        <dbReference type="EMBL" id="MFC3674338.1"/>
    </source>
</evidence>
<gene>
    <name evidence="2" type="ORF">ACFOOQ_02210</name>
</gene>
<dbReference type="Pfam" id="PF01863">
    <property type="entry name" value="YgjP-like"/>
    <property type="match status" value="1"/>
</dbReference>
<dbReference type="CDD" id="cd07344">
    <property type="entry name" value="M48_yhfN_like"/>
    <property type="match status" value="1"/>
</dbReference>
<dbReference type="EMBL" id="JBHRYJ010000001">
    <property type="protein sequence ID" value="MFC3674338.1"/>
    <property type="molecule type" value="Genomic_DNA"/>
</dbReference>
<keyword evidence="3" id="KW-1185">Reference proteome</keyword>
<dbReference type="InterPro" id="IPR002725">
    <property type="entry name" value="YgjP-like_metallopeptidase"/>
</dbReference>
<accession>A0ABV7VDU0</accession>
<evidence type="ECO:0000259" key="1">
    <source>
        <dbReference type="Pfam" id="PF01863"/>
    </source>
</evidence>
<dbReference type="PANTHER" id="PTHR30399">
    <property type="entry name" value="UNCHARACTERIZED PROTEIN YGJP"/>
    <property type="match status" value="1"/>
</dbReference>
<reference evidence="3" key="1">
    <citation type="journal article" date="2019" name="Int. J. Syst. Evol. Microbiol.">
        <title>The Global Catalogue of Microorganisms (GCM) 10K type strain sequencing project: providing services to taxonomists for standard genome sequencing and annotation.</title>
        <authorList>
            <consortium name="The Broad Institute Genomics Platform"/>
            <consortium name="The Broad Institute Genome Sequencing Center for Infectious Disease"/>
            <person name="Wu L."/>
            <person name="Ma J."/>
        </authorList>
    </citation>
    <scope>NUCLEOTIDE SEQUENCE [LARGE SCALE GENOMIC DNA]</scope>
    <source>
        <strain evidence="3">KCTC 42182</strain>
    </source>
</reference>
<dbReference type="InterPro" id="IPR053136">
    <property type="entry name" value="UTP_pyrophosphatase-like"/>
</dbReference>
<comment type="caution">
    <text evidence="2">The sequence shown here is derived from an EMBL/GenBank/DDBJ whole genome shotgun (WGS) entry which is preliminary data.</text>
</comment>
<name>A0ABV7VDU0_9PROT</name>
<sequence>MAKQISASVEIGPDSLSLGGRSFPFQVRRDSRARRMLLRVMPRDGAVVLVLPVRASLRSGQRFVVEQADWILARQDERPAVQVWEDGASLPLQGIAHTIRHRPDLRGGVWLENGEIHISGQAEHLPRRLRDWLKRRARDEFGAAARDMAAGLGVVVRRVTVRDTQSRWGSCSSHGNLSFSWRLLMAPPLVTRYLIAHEVAHLRHMDHSGAFWRLCAQLLGGETDLRAAQLWLRRHGAALHLHG</sequence>
<proteinExistence type="predicted"/>
<protein>
    <submittedName>
        <fullName evidence="2">M48 family metallopeptidase</fullName>
    </submittedName>
</protein>
<dbReference type="PANTHER" id="PTHR30399:SF1">
    <property type="entry name" value="UTP PYROPHOSPHATASE"/>
    <property type="match status" value="1"/>
</dbReference>
<feature type="domain" description="YgjP-like metallopeptidase" evidence="1">
    <location>
        <begin position="40"/>
        <end position="234"/>
    </location>
</feature>